<evidence type="ECO:0000313" key="2">
    <source>
        <dbReference type="Proteomes" id="UP000503820"/>
    </source>
</evidence>
<accession>A0A7J0BWH4</accession>
<keyword evidence="2" id="KW-1185">Reference proteome</keyword>
<dbReference type="EMBL" id="BLVP01000035">
    <property type="protein sequence ID" value="GFM38076.1"/>
    <property type="molecule type" value="Genomic_DNA"/>
</dbReference>
<evidence type="ECO:0000313" key="1">
    <source>
        <dbReference type="EMBL" id="GFM38076.1"/>
    </source>
</evidence>
<name>A0A7J0BWH4_9BACT</name>
<gene>
    <name evidence="1" type="ORF">DSM19430T_27600</name>
</gene>
<reference evidence="1 2" key="1">
    <citation type="submission" date="2020-05" db="EMBL/GenBank/DDBJ databases">
        <title>Draft genome sequence of Desulfovibrio psychrotolerans JS1T.</title>
        <authorList>
            <person name="Ueno A."/>
            <person name="Tamazawa S."/>
            <person name="Tamamura S."/>
            <person name="Murakami T."/>
            <person name="Kiyama T."/>
            <person name="Inomata H."/>
            <person name="Amano Y."/>
            <person name="Miyakawa K."/>
            <person name="Tamaki H."/>
            <person name="Naganuma T."/>
            <person name="Kaneko K."/>
        </authorList>
    </citation>
    <scope>NUCLEOTIDE SEQUENCE [LARGE SCALE GENOMIC DNA]</scope>
    <source>
        <strain evidence="1 2">JS1</strain>
    </source>
</reference>
<dbReference type="AlphaFoldDB" id="A0A7J0BWH4"/>
<protein>
    <submittedName>
        <fullName evidence="1">Uncharacterized protein</fullName>
    </submittedName>
</protein>
<proteinExistence type="predicted"/>
<comment type="caution">
    <text evidence="1">The sequence shown here is derived from an EMBL/GenBank/DDBJ whole genome shotgun (WGS) entry which is preliminary data.</text>
</comment>
<sequence>MAGGTVVATFLTEAGAVPEGAYAAVNIDVTQHPQGSRPDVVPGFPASRLVFRQPGEYVLVFRLDMVSKSSCAGVNATPLMERTERIVIMPAPDPEPMSATGAASGQ</sequence>
<organism evidence="1 2">
    <name type="scientific">Desulfovibrio psychrotolerans</name>
    <dbReference type="NCBI Taxonomy" id="415242"/>
    <lineage>
        <taxon>Bacteria</taxon>
        <taxon>Pseudomonadati</taxon>
        <taxon>Thermodesulfobacteriota</taxon>
        <taxon>Desulfovibrionia</taxon>
        <taxon>Desulfovibrionales</taxon>
        <taxon>Desulfovibrionaceae</taxon>
        <taxon>Desulfovibrio</taxon>
    </lineage>
</organism>
<dbReference type="Proteomes" id="UP000503820">
    <property type="component" value="Unassembled WGS sequence"/>
</dbReference>